<dbReference type="Proteomes" id="UP001208888">
    <property type="component" value="Unassembled WGS sequence"/>
</dbReference>
<proteinExistence type="predicted"/>
<accession>A0AAJ1CWE1</accession>
<gene>
    <name evidence="2" type="ORF">NB703_001115</name>
</gene>
<dbReference type="EMBL" id="JANFVX010000002">
    <property type="protein sequence ID" value="MCW0343022.1"/>
    <property type="molecule type" value="Genomic_DNA"/>
</dbReference>
<organism evidence="2 3">
    <name type="scientific">Pantoea ananas</name>
    <name type="common">Erwinia uredovora</name>
    <dbReference type="NCBI Taxonomy" id="553"/>
    <lineage>
        <taxon>Bacteria</taxon>
        <taxon>Pseudomonadati</taxon>
        <taxon>Pseudomonadota</taxon>
        <taxon>Gammaproteobacteria</taxon>
        <taxon>Enterobacterales</taxon>
        <taxon>Erwiniaceae</taxon>
        <taxon>Pantoea</taxon>
    </lineage>
</organism>
<evidence type="ECO:0000313" key="3">
    <source>
        <dbReference type="Proteomes" id="UP001208888"/>
    </source>
</evidence>
<evidence type="ECO:0000313" key="2">
    <source>
        <dbReference type="EMBL" id="MCW0343022.1"/>
    </source>
</evidence>
<reference evidence="2" key="1">
    <citation type="submission" date="2022-06" db="EMBL/GenBank/DDBJ databases">
        <title>Dynamics of rice microbiomes reveals core vertical transmitted seed endophytes.</title>
        <authorList>
            <person name="Liao K."/>
            <person name="Zhang X."/>
        </authorList>
    </citation>
    <scope>NUCLEOTIDE SEQUENCE</scope>
    <source>
        <strain evidence="2">JT1-17</strain>
    </source>
</reference>
<sequence length="43" mass="4821">MGNLYGKRNRGNPHLTSVSAGQEAKKWKILRRALSGLKKITIK</sequence>
<evidence type="ECO:0000256" key="1">
    <source>
        <dbReference type="SAM" id="MobiDB-lite"/>
    </source>
</evidence>
<dbReference type="AlphaFoldDB" id="A0AAJ1CWE1"/>
<name>A0AAJ1CWE1_PANAN</name>
<comment type="caution">
    <text evidence="2">The sequence shown here is derived from an EMBL/GenBank/DDBJ whole genome shotgun (WGS) entry which is preliminary data.</text>
</comment>
<protein>
    <submittedName>
        <fullName evidence="2">Uncharacterized protein</fullName>
    </submittedName>
</protein>
<feature type="region of interest" description="Disordered" evidence="1">
    <location>
        <begin position="1"/>
        <end position="24"/>
    </location>
</feature>